<accession>A0A1N7EG57</accession>
<organism evidence="2 3">
    <name type="scientific">Haladaptatus litoreus</name>
    <dbReference type="NCBI Taxonomy" id="553468"/>
    <lineage>
        <taxon>Archaea</taxon>
        <taxon>Methanobacteriati</taxon>
        <taxon>Methanobacteriota</taxon>
        <taxon>Stenosarchaea group</taxon>
        <taxon>Halobacteria</taxon>
        <taxon>Halobacteriales</taxon>
        <taxon>Haladaptataceae</taxon>
        <taxon>Haladaptatus</taxon>
    </lineage>
</organism>
<name>A0A1N7EG57_9EURY</name>
<protein>
    <submittedName>
        <fullName evidence="2">Uncharacterized protein</fullName>
    </submittedName>
</protein>
<dbReference type="EMBL" id="FTNO01000006">
    <property type="protein sequence ID" value="SIR87067.1"/>
    <property type="molecule type" value="Genomic_DNA"/>
</dbReference>
<dbReference type="RefSeq" id="WP_076432330.1">
    <property type="nucleotide sequence ID" value="NZ_FTNO01000006.1"/>
</dbReference>
<dbReference type="Proteomes" id="UP000186914">
    <property type="component" value="Unassembled WGS sequence"/>
</dbReference>
<evidence type="ECO:0000256" key="1">
    <source>
        <dbReference type="SAM" id="MobiDB-lite"/>
    </source>
</evidence>
<keyword evidence="3" id="KW-1185">Reference proteome</keyword>
<evidence type="ECO:0000313" key="3">
    <source>
        <dbReference type="Proteomes" id="UP000186914"/>
    </source>
</evidence>
<evidence type="ECO:0000313" key="2">
    <source>
        <dbReference type="EMBL" id="SIR87067.1"/>
    </source>
</evidence>
<proteinExistence type="predicted"/>
<feature type="region of interest" description="Disordered" evidence="1">
    <location>
        <begin position="1"/>
        <end position="24"/>
    </location>
</feature>
<dbReference type="AlphaFoldDB" id="A0A1N7EG57"/>
<sequence length="97" mass="10598">MNNETHDTPAGAESGSEPLQTTRRTALRGMGLTSLLAMGVGSTSARQPRNEMSADDGTDARVASIAEDAYLYGLQQVIFYETRFSRTLTNSVFCFER</sequence>
<reference evidence="3" key="1">
    <citation type="submission" date="2017-01" db="EMBL/GenBank/DDBJ databases">
        <authorList>
            <person name="Varghese N."/>
            <person name="Submissions S."/>
        </authorList>
    </citation>
    <scope>NUCLEOTIDE SEQUENCE [LARGE SCALE GENOMIC DNA]</scope>
    <source>
        <strain evidence="3">CGMCC 1.7737</strain>
    </source>
</reference>
<gene>
    <name evidence="2" type="ORF">SAMN05421858_4210</name>
</gene>